<dbReference type="PANTHER" id="PTHR38049">
    <property type="entry name" value="RICIN B LECTIN DOMAIN-CONTAINING PROTEIN"/>
    <property type="match status" value="1"/>
</dbReference>
<evidence type="ECO:0000313" key="3">
    <source>
        <dbReference type="Proteomes" id="UP001220324"/>
    </source>
</evidence>
<comment type="caution">
    <text evidence="2">The sequence shown here is derived from an EMBL/GenBank/DDBJ whole genome shotgun (WGS) entry which is preliminary data.</text>
</comment>
<feature type="chain" id="PRO_5042143471" evidence="1">
    <location>
        <begin position="18"/>
        <end position="214"/>
    </location>
</feature>
<sequence>MVFGIFLMTAMVPTIIGVNEATKGTRDHEDHRRENARKQRCHLSAQCMPLDGTLEQRSAIHNAKICLGPDKKVYITKRPNSQLVPLNGGFHQHPDFAPGNTAGFVTVTGETPPTLRWFYLDSQTHEMRWGGRQESEGNICGPFDWTKDEERITLQGWEGWLAVRVLDEKRAKELGAEDGQALWKLCFDENDDGADLPPGTEALEVTIKRTMAES</sequence>
<gene>
    <name evidence="2" type="ORF">N7494_010823</name>
</gene>
<keyword evidence="3" id="KW-1185">Reference proteome</keyword>
<evidence type="ECO:0000313" key="2">
    <source>
        <dbReference type="EMBL" id="KAJ5524173.1"/>
    </source>
</evidence>
<organism evidence="2 3">
    <name type="scientific">Penicillium frequentans</name>
    <dbReference type="NCBI Taxonomy" id="3151616"/>
    <lineage>
        <taxon>Eukaryota</taxon>
        <taxon>Fungi</taxon>
        <taxon>Dikarya</taxon>
        <taxon>Ascomycota</taxon>
        <taxon>Pezizomycotina</taxon>
        <taxon>Eurotiomycetes</taxon>
        <taxon>Eurotiomycetidae</taxon>
        <taxon>Eurotiales</taxon>
        <taxon>Aspergillaceae</taxon>
        <taxon>Penicillium</taxon>
    </lineage>
</organism>
<proteinExistence type="predicted"/>
<dbReference type="EMBL" id="JAQIZZ010000008">
    <property type="protein sequence ID" value="KAJ5524173.1"/>
    <property type="molecule type" value="Genomic_DNA"/>
</dbReference>
<reference evidence="2 3" key="1">
    <citation type="journal article" date="2023" name="IMA Fungus">
        <title>Comparative genomic study of the Penicillium genus elucidates a diverse pangenome and 15 lateral gene transfer events.</title>
        <authorList>
            <person name="Petersen C."/>
            <person name="Sorensen T."/>
            <person name="Nielsen M.R."/>
            <person name="Sondergaard T.E."/>
            <person name="Sorensen J.L."/>
            <person name="Fitzpatrick D.A."/>
            <person name="Frisvad J.C."/>
            <person name="Nielsen K.L."/>
        </authorList>
    </citation>
    <scope>NUCLEOTIDE SEQUENCE [LARGE SCALE GENOMIC DNA]</scope>
    <source>
        <strain evidence="2 3">IBT 35679</strain>
    </source>
</reference>
<feature type="signal peptide" evidence="1">
    <location>
        <begin position="1"/>
        <end position="17"/>
    </location>
</feature>
<keyword evidence="1" id="KW-0732">Signal</keyword>
<dbReference type="AlphaFoldDB" id="A0AAD6CII7"/>
<dbReference type="PANTHER" id="PTHR38049:SF2">
    <property type="entry name" value="RICIN B LECTIN DOMAIN-CONTAINING PROTEIN"/>
    <property type="match status" value="1"/>
</dbReference>
<protein>
    <submittedName>
        <fullName evidence="2">Uncharacterized protein</fullName>
    </submittedName>
</protein>
<dbReference type="Proteomes" id="UP001220324">
    <property type="component" value="Unassembled WGS sequence"/>
</dbReference>
<accession>A0AAD6CII7</accession>
<name>A0AAD6CII7_9EURO</name>
<evidence type="ECO:0000256" key="1">
    <source>
        <dbReference type="SAM" id="SignalP"/>
    </source>
</evidence>